<dbReference type="GO" id="GO:0019901">
    <property type="term" value="F:protein kinase binding"/>
    <property type="evidence" value="ECO:0007669"/>
    <property type="project" value="TreeGrafter"/>
</dbReference>
<keyword evidence="8" id="KW-1185">Reference proteome</keyword>
<feature type="domain" description="CBS" evidence="6">
    <location>
        <begin position="31"/>
        <end position="89"/>
    </location>
</feature>
<reference evidence="7 8" key="1">
    <citation type="journal article" date="2015" name="Genome Biol. Evol.">
        <title>Phylogenomic analyses indicate that early fungi evolved digesting cell walls of algal ancestors of land plants.</title>
        <authorList>
            <person name="Chang Y."/>
            <person name="Wang S."/>
            <person name="Sekimoto S."/>
            <person name="Aerts A.L."/>
            <person name="Choi C."/>
            <person name="Clum A."/>
            <person name="LaButti K.M."/>
            <person name="Lindquist E.A."/>
            <person name="Yee Ngan C."/>
            <person name="Ohm R.A."/>
            <person name="Salamov A.A."/>
            <person name="Grigoriev I.V."/>
            <person name="Spatafora J.W."/>
            <person name="Berbee M.L."/>
        </authorList>
    </citation>
    <scope>NUCLEOTIDE SEQUENCE [LARGE SCALE GENOMIC DNA]</scope>
    <source>
        <strain evidence="7 8">JEL478</strain>
    </source>
</reference>
<feature type="compositionally biased region" description="Polar residues" evidence="5">
    <location>
        <begin position="306"/>
        <end position="315"/>
    </location>
</feature>
<dbReference type="Proteomes" id="UP000070544">
    <property type="component" value="Unassembled WGS sequence"/>
</dbReference>
<dbReference type="GO" id="GO:0005641">
    <property type="term" value="C:nuclear envelope lumen"/>
    <property type="evidence" value="ECO:0007669"/>
    <property type="project" value="EnsemblFungi"/>
</dbReference>
<comment type="similarity">
    <text evidence="1">Belongs to the 5'-AMP-activated protein kinase gamma subunit family.</text>
</comment>
<evidence type="ECO:0000256" key="2">
    <source>
        <dbReference type="ARBA" id="ARBA00022737"/>
    </source>
</evidence>
<accession>A0A139ADE9</accession>
<evidence type="ECO:0000256" key="4">
    <source>
        <dbReference type="PROSITE-ProRule" id="PRU00703"/>
    </source>
</evidence>
<dbReference type="PANTHER" id="PTHR13780">
    <property type="entry name" value="AMP-ACTIVATED PROTEIN KINASE, GAMMA REGULATORY SUBUNIT"/>
    <property type="match status" value="1"/>
</dbReference>
<evidence type="ECO:0000313" key="8">
    <source>
        <dbReference type="Proteomes" id="UP000070544"/>
    </source>
</evidence>
<dbReference type="PANTHER" id="PTHR13780:SF35">
    <property type="entry name" value="LD22662P"/>
    <property type="match status" value="1"/>
</dbReference>
<sequence>MDTESASRVRAARHFLSSNLRKRSCYDLLPVSFKLCVFDVALPVSKALSTLVANNLHAAPLWNTAQGNYAGMLTVTDFMQLARYYKRTRMPIEDANEEVAAMDVGRMKDILRNLRVIPDLLHSAHPLNNLLDASQAMLQVAVNRMPLVDREEGFENIVGLVTQYRVLKFVAANFLNPELLSITLSDMRIGTYVPSVAHVTFETPMSTVLELFAGMSISAVPILDGNGEVLDVFEKYDMLSLIRSTGLVTDWDAMPVGEAVRYRSSMDQLRVHLCTPTDTLLSLLETVAAHKVHRFVVVDPPVAYPPTSSSSSVQDPQVGPESRRGYAPGEVVPEGSGRRLRGIVTLSDLLRWVTEVR</sequence>
<dbReference type="SMART" id="SM00116">
    <property type="entry name" value="CBS"/>
    <property type="match status" value="4"/>
</dbReference>
<dbReference type="OrthoDB" id="286637at2759"/>
<name>A0A139ADE9_GONPJ</name>
<keyword evidence="3 4" id="KW-0129">CBS domain</keyword>
<dbReference type="GO" id="GO:0045722">
    <property type="term" value="P:positive regulation of gluconeogenesis"/>
    <property type="evidence" value="ECO:0007669"/>
    <property type="project" value="EnsemblFungi"/>
</dbReference>
<dbReference type="InterPro" id="IPR046342">
    <property type="entry name" value="CBS_dom_sf"/>
</dbReference>
<dbReference type="GO" id="GO:0043539">
    <property type="term" value="F:protein serine/threonine kinase activator activity"/>
    <property type="evidence" value="ECO:0007669"/>
    <property type="project" value="EnsemblFungi"/>
</dbReference>
<dbReference type="GO" id="GO:0005524">
    <property type="term" value="F:ATP binding"/>
    <property type="evidence" value="ECO:0007669"/>
    <property type="project" value="EnsemblFungi"/>
</dbReference>
<evidence type="ECO:0000313" key="7">
    <source>
        <dbReference type="EMBL" id="KXS14778.1"/>
    </source>
</evidence>
<dbReference type="InterPro" id="IPR000644">
    <property type="entry name" value="CBS_dom"/>
</dbReference>
<dbReference type="GO" id="GO:0004679">
    <property type="term" value="F:AMP-activated protein kinase activity"/>
    <property type="evidence" value="ECO:0007669"/>
    <property type="project" value="EnsemblFungi"/>
</dbReference>
<dbReference type="InterPro" id="IPR050511">
    <property type="entry name" value="AMPK_gamma/SDS23_families"/>
</dbReference>
<dbReference type="GO" id="GO:0042802">
    <property type="term" value="F:identical protein binding"/>
    <property type="evidence" value="ECO:0007669"/>
    <property type="project" value="EnsemblFungi"/>
</dbReference>
<dbReference type="PROSITE" id="PS51371">
    <property type="entry name" value="CBS"/>
    <property type="match status" value="3"/>
</dbReference>
<feature type="region of interest" description="Disordered" evidence="5">
    <location>
        <begin position="305"/>
        <end position="333"/>
    </location>
</feature>
<dbReference type="GO" id="GO:2000217">
    <property type="term" value="P:regulation of invasive growth in response to glucose limitation"/>
    <property type="evidence" value="ECO:0007669"/>
    <property type="project" value="EnsemblFungi"/>
</dbReference>
<dbReference type="Gene3D" id="3.10.580.10">
    <property type="entry name" value="CBS-domain"/>
    <property type="match status" value="2"/>
</dbReference>
<feature type="domain" description="CBS" evidence="6">
    <location>
        <begin position="116"/>
        <end position="178"/>
    </location>
</feature>
<evidence type="ECO:0000259" key="6">
    <source>
        <dbReference type="PROSITE" id="PS51371"/>
    </source>
</evidence>
<dbReference type="SUPFAM" id="SSF54631">
    <property type="entry name" value="CBS-domain pair"/>
    <property type="match status" value="2"/>
</dbReference>
<dbReference type="GO" id="GO:0016208">
    <property type="term" value="F:AMP binding"/>
    <property type="evidence" value="ECO:0007669"/>
    <property type="project" value="EnsemblFungi"/>
</dbReference>
<organism evidence="7 8">
    <name type="scientific">Gonapodya prolifera (strain JEL478)</name>
    <name type="common">Monoblepharis prolifera</name>
    <dbReference type="NCBI Taxonomy" id="1344416"/>
    <lineage>
        <taxon>Eukaryota</taxon>
        <taxon>Fungi</taxon>
        <taxon>Fungi incertae sedis</taxon>
        <taxon>Chytridiomycota</taxon>
        <taxon>Chytridiomycota incertae sedis</taxon>
        <taxon>Monoblepharidomycetes</taxon>
        <taxon>Monoblepharidales</taxon>
        <taxon>Gonapodyaceae</taxon>
        <taxon>Gonapodya</taxon>
    </lineage>
</organism>
<dbReference type="EMBL" id="KQ965766">
    <property type="protein sequence ID" value="KXS14778.1"/>
    <property type="molecule type" value="Genomic_DNA"/>
</dbReference>
<dbReference type="Pfam" id="PF00571">
    <property type="entry name" value="CBS"/>
    <property type="match status" value="1"/>
</dbReference>
<protein>
    <recommendedName>
        <fullName evidence="6">CBS domain-containing protein</fullName>
    </recommendedName>
</protein>
<evidence type="ECO:0000256" key="3">
    <source>
        <dbReference type="ARBA" id="ARBA00023122"/>
    </source>
</evidence>
<dbReference type="GO" id="GO:0005737">
    <property type="term" value="C:cytoplasm"/>
    <property type="evidence" value="ECO:0007669"/>
    <property type="project" value="EnsemblFungi"/>
</dbReference>
<dbReference type="GO" id="GO:0031588">
    <property type="term" value="C:nucleotide-activated protein kinase complex"/>
    <property type="evidence" value="ECO:0007669"/>
    <property type="project" value="EnsemblFungi"/>
</dbReference>
<dbReference type="GO" id="GO:0005886">
    <property type="term" value="C:plasma membrane"/>
    <property type="evidence" value="ECO:0007669"/>
    <property type="project" value="EnsemblFungi"/>
</dbReference>
<dbReference type="GO" id="GO:0043531">
    <property type="term" value="F:ADP binding"/>
    <property type="evidence" value="ECO:0007669"/>
    <property type="project" value="EnsemblFungi"/>
</dbReference>
<dbReference type="OMA" id="TASIHPF"/>
<keyword evidence="2" id="KW-0677">Repeat</keyword>
<dbReference type="STRING" id="1344416.A0A139ADE9"/>
<dbReference type="AlphaFoldDB" id="A0A139ADE9"/>
<evidence type="ECO:0000256" key="1">
    <source>
        <dbReference type="ARBA" id="ARBA00006750"/>
    </source>
</evidence>
<dbReference type="GO" id="GO:0006914">
    <property type="term" value="P:autophagy"/>
    <property type="evidence" value="ECO:0007669"/>
    <property type="project" value="EnsemblFungi"/>
</dbReference>
<feature type="domain" description="CBS" evidence="6">
    <location>
        <begin position="192"/>
        <end position="249"/>
    </location>
</feature>
<gene>
    <name evidence="7" type="ORF">M427DRAFT_155687</name>
</gene>
<dbReference type="GO" id="GO:0006357">
    <property type="term" value="P:regulation of transcription by RNA polymerase II"/>
    <property type="evidence" value="ECO:0007669"/>
    <property type="project" value="EnsemblFungi"/>
</dbReference>
<proteinExistence type="inferred from homology"/>
<dbReference type="GO" id="GO:0007031">
    <property type="term" value="P:peroxisome organization"/>
    <property type="evidence" value="ECO:0007669"/>
    <property type="project" value="EnsemblFungi"/>
</dbReference>
<dbReference type="GO" id="GO:0030447">
    <property type="term" value="P:filamentous growth"/>
    <property type="evidence" value="ECO:0007669"/>
    <property type="project" value="EnsemblFungi"/>
</dbReference>
<evidence type="ECO:0000256" key="5">
    <source>
        <dbReference type="SAM" id="MobiDB-lite"/>
    </source>
</evidence>